<keyword evidence="8" id="KW-0496">Mitochondrion</keyword>
<name>A0A9P5HGK5_9HYPO</name>
<dbReference type="Pfam" id="PF00153">
    <property type="entry name" value="Mito_carr"/>
    <property type="match status" value="3"/>
</dbReference>
<dbReference type="Gene3D" id="1.50.40.10">
    <property type="entry name" value="Mitochondrial carrier domain"/>
    <property type="match status" value="1"/>
</dbReference>
<dbReference type="PROSITE" id="PS50920">
    <property type="entry name" value="SOLCAR"/>
    <property type="match status" value="3"/>
</dbReference>
<evidence type="ECO:0000256" key="6">
    <source>
        <dbReference type="ARBA" id="ARBA00022792"/>
    </source>
</evidence>
<dbReference type="GO" id="GO:0005743">
    <property type="term" value="C:mitochondrial inner membrane"/>
    <property type="evidence" value="ECO:0007669"/>
    <property type="project" value="UniProtKB-SubCell"/>
</dbReference>
<organism evidence="13 14">
    <name type="scientific">Cylindrodendrum hubeiense</name>
    <dbReference type="NCBI Taxonomy" id="595255"/>
    <lineage>
        <taxon>Eukaryota</taxon>
        <taxon>Fungi</taxon>
        <taxon>Dikarya</taxon>
        <taxon>Ascomycota</taxon>
        <taxon>Pezizomycotina</taxon>
        <taxon>Sordariomycetes</taxon>
        <taxon>Hypocreomycetidae</taxon>
        <taxon>Hypocreales</taxon>
        <taxon>Nectriaceae</taxon>
        <taxon>Cylindrodendrum</taxon>
    </lineage>
</organism>
<evidence type="ECO:0000256" key="9">
    <source>
        <dbReference type="ARBA" id="ARBA00023136"/>
    </source>
</evidence>
<evidence type="ECO:0000256" key="8">
    <source>
        <dbReference type="ARBA" id="ARBA00023128"/>
    </source>
</evidence>
<feature type="region of interest" description="Disordered" evidence="12">
    <location>
        <begin position="1"/>
        <end position="32"/>
    </location>
</feature>
<dbReference type="PANTHER" id="PTHR45788">
    <property type="entry name" value="SUCCINATE/FUMARATE MITOCHONDRIAL TRANSPORTER-RELATED"/>
    <property type="match status" value="1"/>
</dbReference>
<dbReference type="EMBL" id="JAANBB010000009">
    <property type="protein sequence ID" value="KAF7556863.1"/>
    <property type="molecule type" value="Genomic_DNA"/>
</dbReference>
<evidence type="ECO:0008006" key="15">
    <source>
        <dbReference type="Google" id="ProtNLM"/>
    </source>
</evidence>
<keyword evidence="14" id="KW-1185">Reference proteome</keyword>
<dbReference type="Proteomes" id="UP000722485">
    <property type="component" value="Unassembled WGS sequence"/>
</dbReference>
<evidence type="ECO:0000256" key="7">
    <source>
        <dbReference type="ARBA" id="ARBA00022989"/>
    </source>
</evidence>
<evidence type="ECO:0000256" key="3">
    <source>
        <dbReference type="ARBA" id="ARBA00022448"/>
    </source>
</evidence>
<evidence type="ECO:0000256" key="1">
    <source>
        <dbReference type="ARBA" id="ARBA00004448"/>
    </source>
</evidence>
<gene>
    <name evidence="13" type="ORF">G7Z17_g1118</name>
</gene>
<feature type="repeat" description="Solcar" evidence="10">
    <location>
        <begin position="295"/>
        <end position="386"/>
    </location>
</feature>
<evidence type="ECO:0000256" key="12">
    <source>
        <dbReference type="SAM" id="MobiDB-lite"/>
    </source>
</evidence>
<keyword evidence="5" id="KW-0677">Repeat</keyword>
<feature type="compositionally biased region" description="Polar residues" evidence="12">
    <location>
        <begin position="105"/>
        <end position="114"/>
    </location>
</feature>
<keyword evidence="9 10" id="KW-0472">Membrane</keyword>
<feature type="region of interest" description="Disordered" evidence="12">
    <location>
        <begin position="94"/>
        <end position="128"/>
    </location>
</feature>
<comment type="similarity">
    <text evidence="2 11">Belongs to the mitochondrial carrier (TC 2.A.29) family.</text>
</comment>
<feature type="repeat" description="Solcar" evidence="10">
    <location>
        <begin position="399"/>
        <end position="488"/>
    </location>
</feature>
<dbReference type="InterPro" id="IPR018108">
    <property type="entry name" value="MCP_transmembrane"/>
</dbReference>
<dbReference type="OrthoDB" id="204711at2759"/>
<sequence>MERRPPQLVPRSSACPEPVEWGSDSAPTPKPSRFRVPQVFADCPSGARQLCQCGRESESEVQDSDSRTAAHACAFLLLAAGGGGRTGWWSTRPQARAQKIPSKAQLPSQLSQKSQRVRGPGDRTRGTRVGFHMSTATAMGDSAGGIPRLGFRSLLPIALKPSCSSPSLFSPLPLSWNWVVVMSRNGDGKKKPASVATNLMAGGGAGMMEALACHPLDTIKVRMQLSRRARQPGAPKRGFIKTGTEIVRKETALGLYKGLGAVLTGIVPKMAIRFTSFEWYKTLLANKETGAVSGKATFFAGLAAGVTEAVAVVTPMEVIKIRLQAQHHSMADPLDIPKYRNAAHALYTVVKEEGFGALYRGVSLTALRQGSNQAVNFTAYSYFKEWLKVWQPEYENANLPSWQTTVIGLVSGAMGPLSNAPIDTIKTRLQKTPAEAGTSAWTRITRIAADMFKQEGFHAFYKGITPRIMRVAPGQAVTFTVYEFLKDKLEKSKVAVPGGKYEE</sequence>
<evidence type="ECO:0000256" key="10">
    <source>
        <dbReference type="PROSITE-ProRule" id="PRU00282"/>
    </source>
</evidence>
<evidence type="ECO:0000313" key="13">
    <source>
        <dbReference type="EMBL" id="KAF7556863.1"/>
    </source>
</evidence>
<evidence type="ECO:0000256" key="5">
    <source>
        <dbReference type="ARBA" id="ARBA00022737"/>
    </source>
</evidence>
<evidence type="ECO:0000313" key="14">
    <source>
        <dbReference type="Proteomes" id="UP000722485"/>
    </source>
</evidence>
<dbReference type="PANTHER" id="PTHR45788:SF2">
    <property type="entry name" value="SUCCINATE_FUMARATE MITOCHONDRIAL TRANSPORTER"/>
    <property type="match status" value="1"/>
</dbReference>
<comment type="subcellular location">
    <subcellularLocation>
        <location evidence="1">Mitochondrion inner membrane</location>
        <topology evidence="1">Multi-pass membrane protein</topology>
    </subcellularLocation>
</comment>
<dbReference type="InterPro" id="IPR049563">
    <property type="entry name" value="TXTP-like"/>
</dbReference>
<dbReference type="InterPro" id="IPR023395">
    <property type="entry name" value="MCP_dom_sf"/>
</dbReference>
<keyword evidence="7" id="KW-1133">Transmembrane helix</keyword>
<dbReference type="SUPFAM" id="SSF103506">
    <property type="entry name" value="Mitochondrial carrier"/>
    <property type="match status" value="1"/>
</dbReference>
<protein>
    <recommendedName>
        <fullName evidence="15">Succinate/fumarate mitochondrial transporter</fullName>
    </recommendedName>
</protein>
<dbReference type="PRINTS" id="PR00926">
    <property type="entry name" value="MITOCARRIER"/>
</dbReference>
<accession>A0A9P5HGK5</accession>
<dbReference type="InterPro" id="IPR002067">
    <property type="entry name" value="MCP"/>
</dbReference>
<proteinExistence type="inferred from homology"/>
<keyword evidence="4 10" id="KW-0812">Transmembrane</keyword>
<keyword evidence="6" id="KW-0999">Mitochondrion inner membrane</keyword>
<dbReference type="FunFam" id="1.50.40.10:FF:000021">
    <property type="entry name" value="SFC1p Mitochondrial succinate-fumarate transporter"/>
    <property type="match status" value="1"/>
</dbReference>
<evidence type="ECO:0000256" key="2">
    <source>
        <dbReference type="ARBA" id="ARBA00006375"/>
    </source>
</evidence>
<evidence type="ECO:0000256" key="4">
    <source>
        <dbReference type="ARBA" id="ARBA00022692"/>
    </source>
</evidence>
<keyword evidence="3 11" id="KW-0813">Transport</keyword>
<comment type="caution">
    <text evidence="13">The sequence shown here is derived from an EMBL/GenBank/DDBJ whole genome shotgun (WGS) entry which is preliminary data.</text>
</comment>
<feature type="repeat" description="Solcar" evidence="10">
    <location>
        <begin position="193"/>
        <end position="283"/>
    </location>
</feature>
<evidence type="ECO:0000256" key="11">
    <source>
        <dbReference type="RuleBase" id="RU000488"/>
    </source>
</evidence>
<dbReference type="AlphaFoldDB" id="A0A9P5HGK5"/>
<dbReference type="GO" id="GO:0005469">
    <property type="term" value="F:succinate:fumarate antiporter activity"/>
    <property type="evidence" value="ECO:0007669"/>
    <property type="project" value="TreeGrafter"/>
</dbReference>
<reference evidence="13" key="1">
    <citation type="submission" date="2020-03" db="EMBL/GenBank/DDBJ databases">
        <title>Draft Genome Sequence of Cylindrodendrum hubeiense.</title>
        <authorList>
            <person name="Buettner E."/>
            <person name="Kellner H."/>
        </authorList>
    </citation>
    <scope>NUCLEOTIDE SEQUENCE</scope>
    <source>
        <strain evidence="13">IHI 201604</strain>
    </source>
</reference>